<dbReference type="EMBL" id="BMDY01000001">
    <property type="protein sequence ID" value="GGA92741.1"/>
    <property type="molecule type" value="Genomic_DNA"/>
</dbReference>
<dbReference type="Pfam" id="PF06719">
    <property type="entry name" value="AraC_N"/>
    <property type="match status" value="1"/>
</dbReference>
<dbReference type="Pfam" id="PF12833">
    <property type="entry name" value="HTH_18"/>
    <property type="match status" value="1"/>
</dbReference>
<dbReference type="SMART" id="SM00342">
    <property type="entry name" value="HTH_ARAC"/>
    <property type="match status" value="1"/>
</dbReference>
<dbReference type="RefSeq" id="WP_055731784.1">
    <property type="nucleotide sequence ID" value="NZ_BMDY01000001.1"/>
</dbReference>
<name>A0ABQ1HUY8_9ALTE</name>
<dbReference type="SUPFAM" id="SSF46689">
    <property type="entry name" value="Homeodomain-like"/>
    <property type="match status" value="2"/>
</dbReference>
<dbReference type="InterPro" id="IPR009594">
    <property type="entry name" value="Tscrpt_reg_HTH_AraC_N"/>
</dbReference>
<feature type="domain" description="HTH araC/xylS-type" evidence="3">
    <location>
        <begin position="199"/>
        <end position="297"/>
    </location>
</feature>
<reference evidence="5" key="1">
    <citation type="journal article" date="2019" name="Int. J. Syst. Evol. Microbiol.">
        <title>The Global Catalogue of Microorganisms (GCM) 10K type strain sequencing project: providing services to taxonomists for standard genome sequencing and annotation.</title>
        <authorList>
            <consortium name="The Broad Institute Genomics Platform"/>
            <consortium name="The Broad Institute Genome Sequencing Center for Infectious Disease"/>
            <person name="Wu L."/>
            <person name="Ma J."/>
        </authorList>
    </citation>
    <scope>NUCLEOTIDE SEQUENCE [LARGE SCALE GENOMIC DNA]</scope>
    <source>
        <strain evidence="5">CGMCC 1.10131</strain>
    </source>
</reference>
<protein>
    <submittedName>
        <fullName evidence="4">Transcriptional regulator</fullName>
    </submittedName>
</protein>
<keyword evidence="2" id="KW-0804">Transcription</keyword>
<organism evidence="4 5">
    <name type="scientific">Agarivorans gilvus</name>
    <dbReference type="NCBI Taxonomy" id="680279"/>
    <lineage>
        <taxon>Bacteria</taxon>
        <taxon>Pseudomonadati</taxon>
        <taxon>Pseudomonadota</taxon>
        <taxon>Gammaproteobacteria</taxon>
        <taxon>Alteromonadales</taxon>
        <taxon>Alteromonadaceae</taxon>
        <taxon>Agarivorans</taxon>
    </lineage>
</organism>
<dbReference type="PANTHER" id="PTHR43436">
    <property type="entry name" value="ARAC-FAMILY TRANSCRIPTIONAL REGULATOR"/>
    <property type="match status" value="1"/>
</dbReference>
<keyword evidence="5" id="KW-1185">Reference proteome</keyword>
<evidence type="ECO:0000259" key="3">
    <source>
        <dbReference type="PROSITE" id="PS01124"/>
    </source>
</evidence>
<dbReference type="PANTHER" id="PTHR43436:SF1">
    <property type="entry name" value="TRANSCRIPTIONAL REGULATORY PROTEIN"/>
    <property type="match status" value="1"/>
</dbReference>
<evidence type="ECO:0000256" key="1">
    <source>
        <dbReference type="ARBA" id="ARBA00023015"/>
    </source>
</evidence>
<gene>
    <name evidence="4" type="ORF">GCM10007414_01710</name>
</gene>
<dbReference type="Proteomes" id="UP000651977">
    <property type="component" value="Unassembled WGS sequence"/>
</dbReference>
<dbReference type="InterPro" id="IPR009057">
    <property type="entry name" value="Homeodomain-like_sf"/>
</dbReference>
<dbReference type="Gene3D" id="1.10.10.60">
    <property type="entry name" value="Homeodomain-like"/>
    <property type="match status" value="2"/>
</dbReference>
<accession>A0ABQ1HUY8</accession>
<evidence type="ECO:0000313" key="4">
    <source>
        <dbReference type="EMBL" id="GGA92741.1"/>
    </source>
</evidence>
<dbReference type="InterPro" id="IPR018060">
    <property type="entry name" value="HTH_AraC"/>
</dbReference>
<comment type="caution">
    <text evidence="4">The sequence shown here is derived from an EMBL/GenBank/DDBJ whole genome shotgun (WGS) entry which is preliminary data.</text>
</comment>
<keyword evidence="1" id="KW-0805">Transcription regulation</keyword>
<evidence type="ECO:0000313" key="5">
    <source>
        <dbReference type="Proteomes" id="UP000651977"/>
    </source>
</evidence>
<dbReference type="PROSITE" id="PS01124">
    <property type="entry name" value="HTH_ARAC_FAMILY_2"/>
    <property type="match status" value="1"/>
</dbReference>
<proteinExistence type="predicted"/>
<sequence length="308" mass="34522">MSNHSQEMNLSRTKMAEQLIELTGDSNYLETDISGLHFSRWSHPTAPTSYTHQPSICLIAQGKKRVTLGEDSFLYDANHFLISSVELPIIANIVEASEDKPYLGVILRLDLPEISQLIVDSELSFTPSKEAHKGIATSELTPSLVDAFSRLIALQSEPDSIKIMAPIIKREIFYRLLNGEQGPRLYQIVTSGNHSQQISKAINWLKHNFIKPLSVGELASNCGMSKSAFYSHFRSVTSMTPLQFQKKLRLNEARRLMLTENLDAMSTTFKVGYESPSQFSREYSRLFGAPPLKDIKALRQSKEAAITG</sequence>
<evidence type="ECO:0000256" key="2">
    <source>
        <dbReference type="ARBA" id="ARBA00023163"/>
    </source>
</evidence>